<sequence length="170" mass="18866">MMAKVAVIIDDLFEDVEYSKPVEAYKKAGHEIIHIGVKEGKKVYGKKDNTEVIIDKAAKDADPEEFDALLVPGGYSPDHLRANDDAVEFTKKFAETNKPIFLICHAAQLLVTADVLKGRILTGYKAVIQDIKNAGAEYQDKEVVIDDNLVSSRHPGDLPIFIEETLKKLN</sequence>
<dbReference type="OrthoDB" id="9792284at2"/>
<dbReference type="InterPro" id="IPR002818">
    <property type="entry name" value="DJ-1/PfpI"/>
</dbReference>
<dbReference type="PANTHER" id="PTHR42733">
    <property type="entry name" value="DJ-1 PROTEIN"/>
    <property type="match status" value="1"/>
</dbReference>
<name>A0A4Z0W0M9_9BACT</name>
<dbReference type="Gene3D" id="3.40.50.880">
    <property type="match status" value="1"/>
</dbReference>
<evidence type="ECO:0000259" key="2">
    <source>
        <dbReference type="Pfam" id="PF01965"/>
    </source>
</evidence>
<accession>A0A4Z0W0M9</accession>
<reference evidence="3 4" key="1">
    <citation type="submission" date="2019-04" db="EMBL/GenBank/DDBJ databases">
        <title>Draft genome sequence data and analysis of a Fermenting Bacterium, Geotoga petraea strain HO-Geo1, isolated from heavy-oil petroleum reservoir in Russia.</title>
        <authorList>
            <person name="Grouzdev D.S."/>
            <person name="Semenova E.M."/>
            <person name="Sokolova D.S."/>
            <person name="Tourova T.P."/>
            <person name="Poltaraus A.B."/>
            <person name="Nazina T.N."/>
        </authorList>
    </citation>
    <scope>NUCLEOTIDE SEQUENCE [LARGE SCALE GENOMIC DNA]</scope>
    <source>
        <strain evidence="3 4">HO-Geo1</strain>
    </source>
</reference>
<evidence type="ECO:0000256" key="1">
    <source>
        <dbReference type="ARBA" id="ARBA00008542"/>
    </source>
</evidence>
<dbReference type="GO" id="GO:0016740">
    <property type="term" value="F:transferase activity"/>
    <property type="evidence" value="ECO:0007669"/>
    <property type="project" value="UniProtKB-KW"/>
</dbReference>
<dbReference type="Pfam" id="PF01965">
    <property type="entry name" value="DJ-1_PfpI"/>
    <property type="match status" value="1"/>
</dbReference>
<dbReference type="NCBIfam" id="TIGR01382">
    <property type="entry name" value="PfpI"/>
    <property type="match status" value="1"/>
</dbReference>
<dbReference type="Proteomes" id="UP000297288">
    <property type="component" value="Unassembled WGS sequence"/>
</dbReference>
<keyword evidence="3" id="KW-0808">Transferase</keyword>
<comment type="similarity">
    <text evidence="1">Belongs to the peptidase C56 family.</text>
</comment>
<dbReference type="AlphaFoldDB" id="A0A4Z0W0M9"/>
<dbReference type="InterPro" id="IPR029062">
    <property type="entry name" value="Class_I_gatase-like"/>
</dbReference>
<keyword evidence="3" id="KW-0315">Glutamine amidotransferase</keyword>
<protein>
    <submittedName>
        <fullName evidence="3">Type 1 glutamine amidotransferase</fullName>
    </submittedName>
</protein>
<feature type="domain" description="DJ-1/PfpI" evidence="2">
    <location>
        <begin position="3"/>
        <end position="167"/>
    </location>
</feature>
<dbReference type="CDD" id="cd03134">
    <property type="entry name" value="GATase1_PfpI_like"/>
    <property type="match status" value="1"/>
</dbReference>
<comment type="caution">
    <text evidence="3">The sequence shown here is derived from an EMBL/GenBank/DDBJ whole genome shotgun (WGS) entry which is preliminary data.</text>
</comment>
<evidence type="ECO:0000313" key="4">
    <source>
        <dbReference type="Proteomes" id="UP000297288"/>
    </source>
</evidence>
<evidence type="ECO:0000313" key="3">
    <source>
        <dbReference type="EMBL" id="TGG88049.1"/>
    </source>
</evidence>
<dbReference type="PANTHER" id="PTHR42733:SF2">
    <property type="entry name" value="DJ-1_THIJ_PFPI FAMILY PROTEIN"/>
    <property type="match status" value="1"/>
</dbReference>
<organism evidence="3 4">
    <name type="scientific">Geotoga petraea</name>
    <dbReference type="NCBI Taxonomy" id="28234"/>
    <lineage>
        <taxon>Bacteria</taxon>
        <taxon>Thermotogati</taxon>
        <taxon>Thermotogota</taxon>
        <taxon>Thermotogae</taxon>
        <taxon>Petrotogales</taxon>
        <taxon>Petrotogaceae</taxon>
        <taxon>Geotoga</taxon>
    </lineage>
</organism>
<dbReference type="SUPFAM" id="SSF52317">
    <property type="entry name" value="Class I glutamine amidotransferase-like"/>
    <property type="match status" value="1"/>
</dbReference>
<proteinExistence type="inferred from homology"/>
<gene>
    <name evidence="3" type="ORF">E4650_05525</name>
</gene>
<dbReference type="EMBL" id="SRME01000003">
    <property type="protein sequence ID" value="TGG88049.1"/>
    <property type="molecule type" value="Genomic_DNA"/>
</dbReference>
<dbReference type="PROSITE" id="PS51276">
    <property type="entry name" value="PEPTIDASE_C56_PFPI"/>
    <property type="match status" value="1"/>
</dbReference>
<dbReference type="InterPro" id="IPR006286">
    <property type="entry name" value="C56_PfpI-like"/>
</dbReference>